<name>A0A1H9ILW9_FLAFI</name>
<keyword evidence="2" id="KW-1185">Reference proteome</keyword>
<dbReference type="Proteomes" id="UP000183658">
    <property type="component" value="Unassembled WGS sequence"/>
</dbReference>
<proteinExistence type="predicted"/>
<sequence length="101" mass="11423">MKLLIITAIKAFDAAVKKMLKQAEVQTFSYKDVTGFKDISEVSMEGNWFGSEMSENESILYYAFVDNGNVDTLIEKVNEFNAKQESLSNIHVAVLNIEKHN</sequence>
<dbReference type="OrthoDB" id="1524637at2"/>
<dbReference type="AlphaFoldDB" id="A0A1H9ILW9"/>
<dbReference type="RefSeq" id="WP_074722810.1">
    <property type="nucleotide sequence ID" value="NZ_CBCRVS010000018.1"/>
</dbReference>
<gene>
    <name evidence="1" type="ORF">SAMN05444355_10452</name>
</gene>
<organism evidence="1 2">
    <name type="scientific">Flavobacterium frigoris</name>
    <dbReference type="NCBI Taxonomy" id="229204"/>
    <lineage>
        <taxon>Bacteria</taxon>
        <taxon>Pseudomonadati</taxon>
        <taxon>Bacteroidota</taxon>
        <taxon>Flavobacteriia</taxon>
        <taxon>Flavobacteriales</taxon>
        <taxon>Flavobacteriaceae</taxon>
        <taxon>Flavobacterium</taxon>
    </lineage>
</organism>
<evidence type="ECO:0000313" key="2">
    <source>
        <dbReference type="Proteomes" id="UP000183658"/>
    </source>
</evidence>
<protein>
    <submittedName>
        <fullName evidence="1">Uncharacterized protein</fullName>
    </submittedName>
</protein>
<evidence type="ECO:0000313" key="1">
    <source>
        <dbReference type="EMBL" id="SEQ75603.1"/>
    </source>
</evidence>
<dbReference type="EMBL" id="FOFZ01000004">
    <property type="protein sequence ID" value="SEQ75603.1"/>
    <property type="molecule type" value="Genomic_DNA"/>
</dbReference>
<reference evidence="2" key="1">
    <citation type="submission" date="2016-10" db="EMBL/GenBank/DDBJ databases">
        <authorList>
            <person name="Varghese N."/>
            <person name="Submissions S."/>
        </authorList>
    </citation>
    <scope>NUCLEOTIDE SEQUENCE [LARGE SCALE GENOMIC DNA]</scope>
    <source>
        <strain evidence="2">DSM 15719</strain>
    </source>
</reference>
<accession>A0A1H9ILW9</accession>